<dbReference type="RefSeq" id="WP_189988641.1">
    <property type="nucleotide sequence ID" value="NZ_BMZS01000003.1"/>
</dbReference>
<evidence type="ECO:0000256" key="1">
    <source>
        <dbReference type="SAM" id="MobiDB-lite"/>
    </source>
</evidence>
<name>A0A918XRJ3_9PROT</name>
<dbReference type="Proteomes" id="UP000630353">
    <property type="component" value="Unassembled WGS sequence"/>
</dbReference>
<feature type="compositionally biased region" description="Acidic residues" evidence="1">
    <location>
        <begin position="64"/>
        <end position="73"/>
    </location>
</feature>
<feature type="region of interest" description="Disordered" evidence="1">
    <location>
        <begin position="63"/>
        <end position="83"/>
    </location>
</feature>
<dbReference type="AlphaFoldDB" id="A0A918XRJ3"/>
<evidence type="ECO:0008006" key="4">
    <source>
        <dbReference type="Google" id="ProtNLM"/>
    </source>
</evidence>
<sequence>MEQMTAHDYERLLKLVALLGSDRDGEILNAVAAASRILNSYGLDWSDIVLPRKLLPVRASAADDLADTGDEDGTSGPPPLDRATPAVMFRLLMASTNVSADAKRDIRRHAEAIREGRVTPAIRGELQTMYTYAVLRGRPI</sequence>
<proteinExistence type="predicted"/>
<gene>
    <name evidence="2" type="ORF">GCM10017083_18530</name>
</gene>
<accession>A0A918XRJ3</accession>
<comment type="caution">
    <text evidence="2">The sequence shown here is derived from an EMBL/GenBank/DDBJ whole genome shotgun (WGS) entry which is preliminary data.</text>
</comment>
<protein>
    <recommendedName>
        <fullName evidence="4">DUF2786 domain-containing protein</fullName>
    </recommendedName>
</protein>
<evidence type="ECO:0000313" key="2">
    <source>
        <dbReference type="EMBL" id="GHD47770.1"/>
    </source>
</evidence>
<organism evidence="2 3">
    <name type="scientific">Thalassobaculum fulvum</name>
    <dbReference type="NCBI Taxonomy" id="1633335"/>
    <lineage>
        <taxon>Bacteria</taxon>
        <taxon>Pseudomonadati</taxon>
        <taxon>Pseudomonadota</taxon>
        <taxon>Alphaproteobacteria</taxon>
        <taxon>Rhodospirillales</taxon>
        <taxon>Thalassobaculaceae</taxon>
        <taxon>Thalassobaculum</taxon>
    </lineage>
</organism>
<dbReference type="EMBL" id="BMZS01000003">
    <property type="protein sequence ID" value="GHD47770.1"/>
    <property type="molecule type" value="Genomic_DNA"/>
</dbReference>
<evidence type="ECO:0000313" key="3">
    <source>
        <dbReference type="Proteomes" id="UP000630353"/>
    </source>
</evidence>
<keyword evidence="3" id="KW-1185">Reference proteome</keyword>
<reference evidence="2" key="2">
    <citation type="submission" date="2020-09" db="EMBL/GenBank/DDBJ databases">
        <authorList>
            <person name="Sun Q."/>
            <person name="Kim S."/>
        </authorList>
    </citation>
    <scope>NUCLEOTIDE SEQUENCE</scope>
    <source>
        <strain evidence="2">KCTC 42651</strain>
    </source>
</reference>
<reference evidence="2" key="1">
    <citation type="journal article" date="2014" name="Int. J. Syst. Evol. Microbiol.">
        <title>Complete genome sequence of Corynebacterium casei LMG S-19264T (=DSM 44701T), isolated from a smear-ripened cheese.</title>
        <authorList>
            <consortium name="US DOE Joint Genome Institute (JGI-PGF)"/>
            <person name="Walter F."/>
            <person name="Albersmeier A."/>
            <person name="Kalinowski J."/>
            <person name="Ruckert C."/>
        </authorList>
    </citation>
    <scope>NUCLEOTIDE SEQUENCE</scope>
    <source>
        <strain evidence="2">KCTC 42651</strain>
    </source>
</reference>